<sequence>MKFDVCHHENSKWIESLAFYADELKYFQKLIEEVKSKNTDEELLKEVNTFSQKFNNAVEVIDNLLIGIQTQEERFADYAQEQSFLFDEQMELVHERQRSAFEMLEKDFTLHKHQFYRLLGKVL</sequence>
<protein>
    <submittedName>
        <fullName evidence="1">Cobalamin biosynthesis protein CbiD</fullName>
    </submittedName>
</protein>
<dbReference type="RefSeq" id="WP_184134895.1">
    <property type="nucleotide sequence ID" value="NZ_JACHKT010000019.1"/>
</dbReference>
<dbReference type="AlphaFoldDB" id="A0A841ERT8"/>
<accession>A0A841ERT8</accession>
<organism evidence="1 2">
    <name type="scientific">Arcicella rosea</name>
    <dbReference type="NCBI Taxonomy" id="502909"/>
    <lineage>
        <taxon>Bacteria</taxon>
        <taxon>Pseudomonadati</taxon>
        <taxon>Bacteroidota</taxon>
        <taxon>Cytophagia</taxon>
        <taxon>Cytophagales</taxon>
        <taxon>Flectobacillaceae</taxon>
        <taxon>Arcicella</taxon>
    </lineage>
</organism>
<comment type="caution">
    <text evidence="1">The sequence shown here is derived from an EMBL/GenBank/DDBJ whole genome shotgun (WGS) entry which is preliminary data.</text>
</comment>
<evidence type="ECO:0000313" key="1">
    <source>
        <dbReference type="EMBL" id="MBB6004099.1"/>
    </source>
</evidence>
<evidence type="ECO:0000313" key="2">
    <source>
        <dbReference type="Proteomes" id="UP000524404"/>
    </source>
</evidence>
<reference evidence="1 2" key="1">
    <citation type="submission" date="2020-08" db="EMBL/GenBank/DDBJ databases">
        <title>Functional genomics of gut bacteria from endangered species of beetles.</title>
        <authorList>
            <person name="Carlos-Shanley C."/>
        </authorList>
    </citation>
    <scope>NUCLEOTIDE SEQUENCE [LARGE SCALE GENOMIC DNA]</scope>
    <source>
        <strain evidence="1 2">S00070</strain>
    </source>
</reference>
<keyword evidence="2" id="KW-1185">Reference proteome</keyword>
<dbReference type="EMBL" id="JACHKT010000019">
    <property type="protein sequence ID" value="MBB6004099.1"/>
    <property type="molecule type" value="Genomic_DNA"/>
</dbReference>
<dbReference type="Proteomes" id="UP000524404">
    <property type="component" value="Unassembled WGS sequence"/>
</dbReference>
<name>A0A841ERT8_9BACT</name>
<proteinExistence type="predicted"/>
<gene>
    <name evidence="1" type="ORF">HNP25_002761</name>
</gene>